<dbReference type="InterPro" id="IPR049874">
    <property type="entry name" value="ROK_cs"/>
</dbReference>
<organism evidence="3 4">
    <name type="scientific">Streptomyces axinellae</name>
    <dbReference type="NCBI Taxonomy" id="552788"/>
    <lineage>
        <taxon>Bacteria</taxon>
        <taxon>Bacillati</taxon>
        <taxon>Actinomycetota</taxon>
        <taxon>Actinomycetes</taxon>
        <taxon>Kitasatosporales</taxon>
        <taxon>Streptomycetaceae</taxon>
        <taxon>Streptomyces</taxon>
    </lineage>
</organism>
<evidence type="ECO:0000256" key="2">
    <source>
        <dbReference type="SAM" id="MobiDB-lite"/>
    </source>
</evidence>
<dbReference type="PANTHER" id="PTHR18964:SF149">
    <property type="entry name" value="BIFUNCTIONAL UDP-N-ACETYLGLUCOSAMINE 2-EPIMERASE_N-ACETYLMANNOSAMINE KINASE"/>
    <property type="match status" value="1"/>
</dbReference>
<evidence type="ECO:0000256" key="1">
    <source>
        <dbReference type="ARBA" id="ARBA00006479"/>
    </source>
</evidence>
<dbReference type="InterPro" id="IPR036388">
    <property type="entry name" value="WH-like_DNA-bd_sf"/>
</dbReference>
<sequence>MLSGMQAHDGPTQAPDGPLTRLRKSHEQSVLELLRRHGPLSRAELGTHSGLSRTTLYDIVAGLVESDTVVASTPPAEVRRRGRPVEKLSLNPDAGEAIGIDFARRAVHVSAVNVAHEMLGSASEAHPPDLSWPERADIAERLLGSLGGGHPPGGPGTSGPSGTHGHAPAPDGRAARRGRLRLGSLSAIGVGVVGPIADIGSTSGTGSEEPPALGAHVLPGLLRERFGVPVLLDNNTRLAALAEAVWGAAADAGDVLYLRLSHGVGGGLVVGGSLHRGMYGMSGEFGHITVDPYGARCECGGTGCLETVASLDAVVHRYRSAGGRAEDISAFLSAAASGDRRAHAVLERAGTDIGTVLAAVCNAVGPGVIVIGGELVEAGAALTEPVERALHTHVMPMARDRVRVRRATLGEAGSALGGIALVLHETPLLSRYPQTVTEEHA</sequence>
<evidence type="ECO:0000313" key="4">
    <source>
        <dbReference type="Proteomes" id="UP001501447"/>
    </source>
</evidence>
<accession>A0ABP6CH23</accession>
<dbReference type="InterPro" id="IPR043129">
    <property type="entry name" value="ATPase_NBD"/>
</dbReference>
<comment type="caution">
    <text evidence="3">The sequence shown here is derived from an EMBL/GenBank/DDBJ whole genome shotgun (WGS) entry which is preliminary data.</text>
</comment>
<dbReference type="Pfam" id="PF00480">
    <property type="entry name" value="ROK"/>
    <property type="match status" value="1"/>
</dbReference>
<dbReference type="Gene3D" id="3.30.420.40">
    <property type="match status" value="2"/>
</dbReference>
<proteinExistence type="inferred from homology"/>
<comment type="similarity">
    <text evidence="1">Belongs to the ROK (NagC/XylR) family.</text>
</comment>
<dbReference type="RefSeq" id="WP_425575981.1">
    <property type="nucleotide sequence ID" value="NZ_BAAARJ010000008.1"/>
</dbReference>
<dbReference type="InterPro" id="IPR000600">
    <property type="entry name" value="ROK"/>
</dbReference>
<dbReference type="PROSITE" id="PS01125">
    <property type="entry name" value="ROK"/>
    <property type="match status" value="1"/>
</dbReference>
<dbReference type="SUPFAM" id="SSF53067">
    <property type="entry name" value="Actin-like ATPase domain"/>
    <property type="match status" value="2"/>
</dbReference>
<feature type="compositionally biased region" description="Gly residues" evidence="2">
    <location>
        <begin position="145"/>
        <end position="159"/>
    </location>
</feature>
<keyword evidence="4" id="KW-1185">Reference proteome</keyword>
<name>A0ABP6CH23_9ACTN</name>
<dbReference type="EMBL" id="BAAARJ010000008">
    <property type="protein sequence ID" value="GAA2613510.1"/>
    <property type="molecule type" value="Genomic_DNA"/>
</dbReference>
<dbReference type="InterPro" id="IPR036390">
    <property type="entry name" value="WH_DNA-bd_sf"/>
</dbReference>
<feature type="region of interest" description="Disordered" evidence="2">
    <location>
        <begin position="143"/>
        <end position="174"/>
    </location>
</feature>
<reference evidence="4" key="1">
    <citation type="journal article" date="2019" name="Int. J. Syst. Evol. Microbiol.">
        <title>The Global Catalogue of Microorganisms (GCM) 10K type strain sequencing project: providing services to taxonomists for standard genome sequencing and annotation.</title>
        <authorList>
            <consortium name="The Broad Institute Genomics Platform"/>
            <consortium name="The Broad Institute Genome Sequencing Center for Infectious Disease"/>
            <person name="Wu L."/>
            <person name="Ma J."/>
        </authorList>
    </citation>
    <scope>NUCLEOTIDE SEQUENCE [LARGE SCALE GENOMIC DNA]</scope>
    <source>
        <strain evidence="4">JCM 16373</strain>
    </source>
</reference>
<dbReference type="Proteomes" id="UP001501447">
    <property type="component" value="Unassembled WGS sequence"/>
</dbReference>
<gene>
    <name evidence="3" type="ORF">GCM10009863_29050</name>
</gene>
<feature type="region of interest" description="Disordered" evidence="2">
    <location>
        <begin position="1"/>
        <end position="26"/>
    </location>
</feature>
<evidence type="ECO:0000313" key="3">
    <source>
        <dbReference type="EMBL" id="GAA2613510.1"/>
    </source>
</evidence>
<dbReference type="SUPFAM" id="SSF46785">
    <property type="entry name" value="Winged helix' DNA-binding domain"/>
    <property type="match status" value="1"/>
</dbReference>
<dbReference type="Gene3D" id="1.10.10.10">
    <property type="entry name" value="Winged helix-like DNA-binding domain superfamily/Winged helix DNA-binding domain"/>
    <property type="match status" value="1"/>
</dbReference>
<protein>
    <submittedName>
        <fullName evidence="3">ROK family transcriptional regulator</fullName>
    </submittedName>
</protein>
<dbReference type="PANTHER" id="PTHR18964">
    <property type="entry name" value="ROK (REPRESSOR, ORF, KINASE) FAMILY"/>
    <property type="match status" value="1"/>
</dbReference>